<dbReference type="AlphaFoldDB" id="A0AAW6HR90"/>
<dbReference type="PANTHER" id="PTHR34388">
    <property type="entry name" value="DNA POLYMERASE III SUBUNIT DELTA"/>
    <property type="match status" value="1"/>
</dbReference>
<accession>A0AAW6HR90</accession>
<keyword evidence="3" id="KW-0235">DNA replication</keyword>
<evidence type="ECO:0000313" key="9">
    <source>
        <dbReference type="Proteomes" id="UP001220940"/>
    </source>
</evidence>
<name>A0AAW6HR90_9MOLU</name>
<sequence>MSYLVICDDLYLAQINLREKNKNKNIVWVNYDENTNLSQYLSTGLFNNNSNEIIAIINPAFLYKEFDLNSSKALINTINNSSKQVFLIVDSKYDYKKTDLLKIDGKNEIKSLDSKNNSKFNFITKELDKLNKNYPNWLPYFIDKNTNNDARLICSEIKKLEFVDEESLNNREEIDKIIIDHSDTLIYNLAKEIINNNVQEILNIYQDLIDNKRQPSEIISTLITMLSKIYFLLLGKKMKLSDEDIAKKMGVNIYWLKYTYRDIYVKSDKVIKDFIVDLLKLDINNKRSLADPYQSLKYFIIRGID</sequence>
<evidence type="ECO:0000259" key="5">
    <source>
        <dbReference type="Pfam" id="PF21694"/>
    </source>
</evidence>
<dbReference type="NCBIfam" id="TIGR01128">
    <property type="entry name" value="holA"/>
    <property type="match status" value="1"/>
</dbReference>
<comment type="caution">
    <text evidence="7">The sequence shown here is derived from an EMBL/GenBank/DDBJ whole genome shotgun (WGS) entry which is preliminary data.</text>
</comment>
<gene>
    <name evidence="6" type="ORF">LNO68_00265</name>
    <name evidence="7" type="ORF">LNO71_00265</name>
</gene>
<evidence type="ECO:0000256" key="3">
    <source>
        <dbReference type="ARBA" id="ARBA00022705"/>
    </source>
</evidence>
<dbReference type="Gene3D" id="1.20.272.10">
    <property type="match status" value="1"/>
</dbReference>
<keyword evidence="1" id="KW-0808">Transferase</keyword>
<protein>
    <submittedName>
        <fullName evidence="7">DNA polymerase III subunit delta</fullName>
    </submittedName>
</protein>
<keyword evidence="2" id="KW-0548">Nucleotidyltransferase</keyword>
<dbReference type="RefSeq" id="WP_255034476.1">
    <property type="nucleotide sequence ID" value="NZ_CP101414.1"/>
</dbReference>
<evidence type="ECO:0000313" key="6">
    <source>
        <dbReference type="EMBL" id="MDC4181625.1"/>
    </source>
</evidence>
<dbReference type="GO" id="GO:0006261">
    <property type="term" value="P:DNA-templated DNA replication"/>
    <property type="evidence" value="ECO:0007669"/>
    <property type="project" value="TreeGrafter"/>
</dbReference>
<dbReference type="GO" id="GO:0003677">
    <property type="term" value="F:DNA binding"/>
    <property type="evidence" value="ECO:0007669"/>
    <property type="project" value="InterPro"/>
</dbReference>
<reference evidence="7 9" key="1">
    <citation type="submission" date="2021-11" db="EMBL/GenBank/DDBJ databases">
        <title>Description of Mycoplasma bradburyaesp. nov.from sea birds: a tribute to a great mycoplasmologist.</title>
        <authorList>
            <person name="Ramirez A.S."/>
            <person name="Poveda C."/>
            <person name="Suarez-Perez A."/>
            <person name="Rosales R.S."/>
            <person name="Dijkman R."/>
            <person name="Feberwee A."/>
            <person name="Spergser J."/>
            <person name="Szostak M.P."/>
            <person name="Ressel L."/>
            <person name="Calabuig P."/>
            <person name="Catania S."/>
            <person name="Gobbo F."/>
            <person name="Timofte D."/>
            <person name="Poveda J.B."/>
        </authorList>
    </citation>
    <scope>NUCLEOTIDE SEQUENCE</scope>
    <source>
        <strain evidence="6 9">T158</strain>
        <strain evidence="7">T264</strain>
    </source>
</reference>
<dbReference type="InterPro" id="IPR005790">
    <property type="entry name" value="DNA_polIII_delta"/>
</dbReference>
<dbReference type="EMBL" id="JAJHZP010000001">
    <property type="protein sequence ID" value="MDC4183078.1"/>
    <property type="molecule type" value="Genomic_DNA"/>
</dbReference>
<dbReference type="Proteomes" id="UP001220940">
    <property type="component" value="Unassembled WGS sequence"/>
</dbReference>
<evidence type="ECO:0000256" key="4">
    <source>
        <dbReference type="ARBA" id="ARBA00022932"/>
    </source>
</evidence>
<evidence type="ECO:0000256" key="1">
    <source>
        <dbReference type="ARBA" id="ARBA00022679"/>
    </source>
</evidence>
<organism evidence="7 8">
    <name type="scientific">Mycoplasma bradburyae</name>
    <dbReference type="NCBI Taxonomy" id="2963128"/>
    <lineage>
        <taxon>Bacteria</taxon>
        <taxon>Bacillati</taxon>
        <taxon>Mycoplasmatota</taxon>
        <taxon>Mollicutes</taxon>
        <taxon>Mycoplasmataceae</taxon>
        <taxon>Mycoplasma</taxon>
    </lineage>
</organism>
<keyword evidence="9" id="KW-1185">Reference proteome</keyword>
<dbReference type="Proteomes" id="UP001216384">
    <property type="component" value="Unassembled WGS sequence"/>
</dbReference>
<dbReference type="EMBL" id="JAJHZM010000001">
    <property type="protein sequence ID" value="MDC4181625.1"/>
    <property type="molecule type" value="Genomic_DNA"/>
</dbReference>
<dbReference type="GO" id="GO:0003887">
    <property type="term" value="F:DNA-directed DNA polymerase activity"/>
    <property type="evidence" value="ECO:0007669"/>
    <property type="project" value="UniProtKB-KW"/>
</dbReference>
<evidence type="ECO:0000256" key="2">
    <source>
        <dbReference type="ARBA" id="ARBA00022695"/>
    </source>
</evidence>
<evidence type="ECO:0000313" key="8">
    <source>
        <dbReference type="Proteomes" id="UP001216384"/>
    </source>
</evidence>
<dbReference type="PANTHER" id="PTHR34388:SF1">
    <property type="entry name" value="DNA POLYMERASE III SUBUNIT DELTA"/>
    <property type="match status" value="1"/>
</dbReference>
<dbReference type="InterPro" id="IPR048466">
    <property type="entry name" value="DNA_pol3_delta-like_C"/>
</dbReference>
<feature type="domain" description="DNA polymerase III delta subunit-like C-terminal" evidence="5">
    <location>
        <begin position="186"/>
        <end position="302"/>
    </location>
</feature>
<keyword evidence="4" id="KW-0239">DNA-directed DNA polymerase</keyword>
<dbReference type="Pfam" id="PF21694">
    <property type="entry name" value="DNA_pol3_delta_C"/>
    <property type="match status" value="1"/>
</dbReference>
<proteinExistence type="predicted"/>
<evidence type="ECO:0000313" key="7">
    <source>
        <dbReference type="EMBL" id="MDC4183078.1"/>
    </source>
</evidence>
<dbReference type="GO" id="GO:0009360">
    <property type="term" value="C:DNA polymerase III complex"/>
    <property type="evidence" value="ECO:0007669"/>
    <property type="project" value="TreeGrafter"/>
</dbReference>